<dbReference type="AlphaFoldDB" id="A0A6S6VX16"/>
<accession>A0A6S6VX16</accession>
<gene>
    <name evidence="1" type="ORF">PTTW11_03004</name>
</gene>
<evidence type="ECO:0000313" key="1">
    <source>
        <dbReference type="EMBL" id="CAE7020075.1"/>
    </source>
</evidence>
<name>A0A6S6VX16_9PLEO</name>
<proteinExistence type="predicted"/>
<protein>
    <submittedName>
        <fullName evidence="1">Uncharacterized protein</fullName>
    </submittedName>
</protein>
<dbReference type="Proteomes" id="UP000472372">
    <property type="component" value="Chromosome 3"/>
</dbReference>
<reference evidence="1" key="1">
    <citation type="submission" date="2021-02" db="EMBL/GenBank/DDBJ databases">
        <authorList>
            <person name="Syme A R."/>
            <person name="Syme A R."/>
            <person name="Moolhuijzen P."/>
        </authorList>
    </citation>
    <scope>NUCLEOTIDE SEQUENCE</scope>
    <source>
        <strain evidence="1">W1-1</strain>
    </source>
</reference>
<evidence type="ECO:0000313" key="2">
    <source>
        <dbReference type="Proteomes" id="UP000472372"/>
    </source>
</evidence>
<dbReference type="EMBL" id="HG992979">
    <property type="protein sequence ID" value="CAE7020075.1"/>
    <property type="molecule type" value="Genomic_DNA"/>
</dbReference>
<organism evidence="1 2">
    <name type="scientific">Pyrenophora teres f. teres</name>
    <dbReference type="NCBI Taxonomy" id="97479"/>
    <lineage>
        <taxon>Eukaryota</taxon>
        <taxon>Fungi</taxon>
        <taxon>Dikarya</taxon>
        <taxon>Ascomycota</taxon>
        <taxon>Pezizomycotina</taxon>
        <taxon>Dothideomycetes</taxon>
        <taxon>Pleosporomycetidae</taxon>
        <taxon>Pleosporales</taxon>
        <taxon>Pleosporineae</taxon>
        <taxon>Pleosporaceae</taxon>
        <taxon>Pyrenophora</taxon>
    </lineage>
</organism>
<sequence length="104" mass="11810">MLRATSSTIPPDVVLFGPLGANYSRELDRYLQRSQALIGVKKGDFLPIFWPAWSSTMRPDVIKQSFRATGIWPMEAEVILKRFNNNTSEQDKALQISEHRDGDS</sequence>